<dbReference type="Proteomes" id="UP001595715">
    <property type="component" value="Unassembled WGS sequence"/>
</dbReference>
<evidence type="ECO:0000313" key="1">
    <source>
        <dbReference type="EMBL" id="MFC4103936.1"/>
    </source>
</evidence>
<dbReference type="EMBL" id="JBHSAM010000036">
    <property type="protein sequence ID" value="MFC4103936.1"/>
    <property type="molecule type" value="Genomic_DNA"/>
</dbReference>
<protein>
    <submittedName>
        <fullName evidence="1">Uncharacterized protein</fullName>
    </submittedName>
</protein>
<name>A0ABV8KD12_9BACL</name>
<gene>
    <name evidence="1" type="ORF">ACFOZ8_30390</name>
</gene>
<organism evidence="1 2">
    <name type="scientific">Paenibacillus xanthanilyticus</name>
    <dbReference type="NCBI Taxonomy" id="1783531"/>
    <lineage>
        <taxon>Bacteria</taxon>
        <taxon>Bacillati</taxon>
        <taxon>Bacillota</taxon>
        <taxon>Bacilli</taxon>
        <taxon>Bacillales</taxon>
        <taxon>Paenibacillaceae</taxon>
        <taxon>Paenibacillus</taxon>
    </lineage>
</organism>
<accession>A0ABV8KD12</accession>
<comment type="caution">
    <text evidence="1">The sequence shown here is derived from an EMBL/GenBank/DDBJ whole genome shotgun (WGS) entry which is preliminary data.</text>
</comment>
<dbReference type="RefSeq" id="WP_377722486.1">
    <property type="nucleotide sequence ID" value="NZ_JBHSAM010000036.1"/>
</dbReference>
<keyword evidence="2" id="KW-1185">Reference proteome</keyword>
<reference evidence="2" key="1">
    <citation type="journal article" date="2019" name="Int. J. Syst. Evol. Microbiol.">
        <title>The Global Catalogue of Microorganisms (GCM) 10K type strain sequencing project: providing services to taxonomists for standard genome sequencing and annotation.</title>
        <authorList>
            <consortium name="The Broad Institute Genomics Platform"/>
            <consortium name="The Broad Institute Genome Sequencing Center for Infectious Disease"/>
            <person name="Wu L."/>
            <person name="Ma J."/>
        </authorList>
    </citation>
    <scope>NUCLEOTIDE SEQUENCE [LARGE SCALE GENOMIC DNA]</scope>
    <source>
        <strain evidence="2">IBRC-M 10987</strain>
    </source>
</reference>
<sequence>MTVAIAAMIEALRNNTDRALLMAADISACGTPEAVAWAASASAILLRAACGGAMLVPGGDGAITEEKKAADKRPAAMWKKPSEHSLGFLRPSSGIFAKSIILSRNGR</sequence>
<evidence type="ECO:0000313" key="2">
    <source>
        <dbReference type="Proteomes" id="UP001595715"/>
    </source>
</evidence>
<proteinExistence type="predicted"/>